<accession>A0ABN5YS20</accession>
<keyword evidence="3" id="KW-1185">Reference proteome</keyword>
<proteinExistence type="predicted"/>
<name>A0ABN5YS20_9MYCO</name>
<reference evidence="2 3" key="1">
    <citation type="journal article" date="2019" name="Emerg. Microbes Infect.">
        <title>Comprehensive subspecies identification of 175 nontuberculous mycobacteria species based on 7547 genomic profiles.</title>
        <authorList>
            <person name="Matsumoto Y."/>
            <person name="Kinjo T."/>
            <person name="Motooka D."/>
            <person name="Nabeya D."/>
            <person name="Jung N."/>
            <person name="Uechi K."/>
            <person name="Horii T."/>
            <person name="Iida T."/>
            <person name="Fujita J."/>
            <person name="Nakamura S."/>
        </authorList>
    </citation>
    <scope>NUCLEOTIDE SEQUENCE [LARGE SCALE GENOMIC DNA]</scope>
    <source>
        <strain evidence="2 3">JCM 15296</strain>
    </source>
</reference>
<feature type="compositionally biased region" description="Gly residues" evidence="1">
    <location>
        <begin position="53"/>
        <end position="67"/>
    </location>
</feature>
<organism evidence="2 3">
    <name type="scientific">Mycolicibacterium aubagnense</name>
    <dbReference type="NCBI Taxonomy" id="319707"/>
    <lineage>
        <taxon>Bacteria</taxon>
        <taxon>Bacillati</taxon>
        <taxon>Actinomycetota</taxon>
        <taxon>Actinomycetes</taxon>
        <taxon>Mycobacteriales</taxon>
        <taxon>Mycobacteriaceae</taxon>
        <taxon>Mycolicibacterium</taxon>
    </lineage>
</organism>
<evidence type="ECO:0000256" key="1">
    <source>
        <dbReference type="SAM" id="MobiDB-lite"/>
    </source>
</evidence>
<sequence length="93" mass="9632">MHRAQIVDLGRKCVHRCLVGDVGHNGGAADLGCERGDPIRATGRADDVKAKGGKGFRGSGADSGTGAGHYRDADGTNICRHVTDLSGRAKFLS</sequence>
<dbReference type="EMBL" id="AP022577">
    <property type="protein sequence ID" value="BBX84541.1"/>
    <property type="molecule type" value="Genomic_DNA"/>
</dbReference>
<evidence type="ECO:0000313" key="2">
    <source>
        <dbReference type="EMBL" id="BBX84541.1"/>
    </source>
</evidence>
<evidence type="ECO:0000313" key="3">
    <source>
        <dbReference type="Proteomes" id="UP000465609"/>
    </source>
</evidence>
<feature type="region of interest" description="Disordered" evidence="1">
    <location>
        <begin position="44"/>
        <end position="74"/>
    </location>
</feature>
<gene>
    <name evidence="2" type="ORF">MAUB_24140</name>
</gene>
<protein>
    <submittedName>
        <fullName evidence="2">Uncharacterized protein</fullName>
    </submittedName>
</protein>
<dbReference type="Proteomes" id="UP000465609">
    <property type="component" value="Chromosome"/>
</dbReference>